<dbReference type="AlphaFoldDB" id="A0A397U5Z4"/>
<comment type="caution">
    <text evidence="2">The sequence shown here is derived from an EMBL/GenBank/DDBJ whole genome shotgun (WGS) entry which is preliminary data.</text>
</comment>
<sequence length="810" mass="93946">MIKRSNRTTRSYIPVPKLHVKPKKPKYEEIEETSVSDKTSEHSNVEHAYWSSEELLNEETKSILTTSDTLLNEPKKMLDHKNINNYYLSQTSSTDNIEVPVDYNESNVDSLYEITDSELLCEASVDSDESDIEASTNSVLENMASDFKGFDGEYEPYFSNFTSATIFTWVTKHIVSETRQHNVPLCMNKTPSTYEATKKAFTISPLIHLERILNNPVLMPKMYFGPGIVTKEKQEFWHSELWQDSILFGECEIKMIKSTTFMCRVHEIIVDEMDNNTFKLKVARILLHKDLPNVHSTDNRHIRGNDKELWLVEGESILVELTNIERRINVWLYDMPEPSELPSENITLTPPPKHLPVLKIFLDIYFDDFGTYRNVYYSLGGLYLQFGNMLLDFRKQLKNHFLVGFVLFGADFNNFITPILKDIKRLESGLVIKTLIGDAWVVCVVGCITANLPQGNDLADVKRHSANHGCRTSNVSNSQYTNFDYNYVQNARFYQQTEERFTKIESQHSKAEREHLEVEYGLAKPGPLRILKWDRHIQTPQDAYHSMGGKARTLLETTFNTFNLKEESAFLKHWKDIEKPANWYQMPNSLRHRQSFMFSDILRLAMIMPFILQRFLKPQHIKTEISVSKLCTCWAVEAKVLKLAFLLSMTESSYRELQELLENEREILLKLFLNNFTNLPNLHVNVHLPQHAQNFATLVNTAVGVKKMVHHTFKNMVPHTNRKAIELDLTRRYNTIQALWHLLDSWVDPRFNTRSNTINKLAMDPNLCTIFSGWYATENLSVFMSNEDVQNKRDGKYINLLIVYLGIGTG</sequence>
<dbReference type="EMBL" id="QKWP01002049">
    <property type="protein sequence ID" value="RIB05101.1"/>
    <property type="molecule type" value="Genomic_DNA"/>
</dbReference>
<organism evidence="2 3">
    <name type="scientific">Gigaspora rosea</name>
    <dbReference type="NCBI Taxonomy" id="44941"/>
    <lineage>
        <taxon>Eukaryota</taxon>
        <taxon>Fungi</taxon>
        <taxon>Fungi incertae sedis</taxon>
        <taxon>Mucoromycota</taxon>
        <taxon>Glomeromycotina</taxon>
        <taxon>Glomeromycetes</taxon>
        <taxon>Diversisporales</taxon>
        <taxon>Gigasporaceae</taxon>
        <taxon>Gigaspora</taxon>
    </lineage>
</organism>
<gene>
    <name evidence="2" type="ORF">C2G38_2220597</name>
</gene>
<proteinExistence type="predicted"/>
<dbReference type="Proteomes" id="UP000266673">
    <property type="component" value="Unassembled WGS sequence"/>
</dbReference>
<evidence type="ECO:0000256" key="1">
    <source>
        <dbReference type="SAM" id="MobiDB-lite"/>
    </source>
</evidence>
<evidence type="ECO:0000313" key="3">
    <source>
        <dbReference type="Proteomes" id="UP000266673"/>
    </source>
</evidence>
<accession>A0A397U5Z4</accession>
<dbReference type="OrthoDB" id="2360090at2759"/>
<dbReference type="STRING" id="44941.A0A397U5Z4"/>
<reference evidence="2 3" key="1">
    <citation type="submission" date="2018-06" db="EMBL/GenBank/DDBJ databases">
        <title>Comparative genomics reveals the genomic features of Rhizophagus irregularis, R. cerebriforme, R. diaphanum and Gigaspora rosea, and their symbiotic lifestyle signature.</title>
        <authorList>
            <person name="Morin E."/>
            <person name="San Clemente H."/>
            <person name="Chen E.C.H."/>
            <person name="De La Providencia I."/>
            <person name="Hainaut M."/>
            <person name="Kuo A."/>
            <person name="Kohler A."/>
            <person name="Murat C."/>
            <person name="Tang N."/>
            <person name="Roy S."/>
            <person name="Loubradou J."/>
            <person name="Henrissat B."/>
            <person name="Grigoriev I.V."/>
            <person name="Corradi N."/>
            <person name="Roux C."/>
            <person name="Martin F.M."/>
        </authorList>
    </citation>
    <scope>NUCLEOTIDE SEQUENCE [LARGE SCALE GENOMIC DNA]</scope>
    <source>
        <strain evidence="2 3">DAOM 194757</strain>
    </source>
</reference>
<feature type="region of interest" description="Disordered" evidence="1">
    <location>
        <begin position="24"/>
        <end position="44"/>
    </location>
</feature>
<name>A0A397U5Z4_9GLOM</name>
<evidence type="ECO:0000313" key="2">
    <source>
        <dbReference type="EMBL" id="RIB05101.1"/>
    </source>
</evidence>
<keyword evidence="3" id="KW-1185">Reference proteome</keyword>
<protein>
    <submittedName>
        <fullName evidence="2">Uncharacterized protein</fullName>
    </submittedName>
</protein>